<feature type="region of interest" description="Disordered" evidence="1">
    <location>
        <begin position="445"/>
        <end position="515"/>
    </location>
</feature>
<feature type="region of interest" description="Disordered" evidence="1">
    <location>
        <begin position="875"/>
        <end position="907"/>
    </location>
</feature>
<evidence type="ECO:0000256" key="2">
    <source>
        <dbReference type="SAM" id="Phobius"/>
    </source>
</evidence>
<dbReference type="EMBL" id="OB660610">
    <property type="protein sequence ID" value="CAD7225601.1"/>
    <property type="molecule type" value="Genomic_DNA"/>
</dbReference>
<feature type="transmembrane region" description="Helical" evidence="2">
    <location>
        <begin position="103"/>
        <end position="127"/>
    </location>
</feature>
<feature type="compositionally biased region" description="Polar residues" evidence="1">
    <location>
        <begin position="882"/>
        <end position="900"/>
    </location>
</feature>
<dbReference type="AlphaFoldDB" id="A0A7R8W606"/>
<protein>
    <submittedName>
        <fullName evidence="3">Uncharacterized protein</fullName>
    </submittedName>
</protein>
<feature type="compositionally biased region" description="Pro residues" evidence="1">
    <location>
        <begin position="473"/>
        <end position="488"/>
    </location>
</feature>
<feature type="compositionally biased region" description="Polar residues" evidence="1">
    <location>
        <begin position="753"/>
        <end position="763"/>
    </location>
</feature>
<evidence type="ECO:0000313" key="3">
    <source>
        <dbReference type="EMBL" id="CAD7225601.1"/>
    </source>
</evidence>
<proteinExistence type="predicted"/>
<accession>A0A7R8W606</accession>
<feature type="region of interest" description="Disordered" evidence="1">
    <location>
        <begin position="795"/>
        <end position="852"/>
    </location>
</feature>
<feature type="region of interest" description="Disordered" evidence="1">
    <location>
        <begin position="541"/>
        <end position="613"/>
    </location>
</feature>
<feature type="compositionally biased region" description="Polar residues" evidence="1">
    <location>
        <begin position="165"/>
        <end position="190"/>
    </location>
</feature>
<feature type="compositionally biased region" description="Polar residues" evidence="1">
    <location>
        <begin position="289"/>
        <end position="314"/>
    </location>
</feature>
<dbReference type="OrthoDB" id="10070678at2759"/>
<feature type="region of interest" description="Disordered" evidence="1">
    <location>
        <begin position="726"/>
        <end position="780"/>
    </location>
</feature>
<keyword evidence="2" id="KW-0472">Membrane</keyword>
<keyword evidence="2" id="KW-1133">Transmembrane helix</keyword>
<feature type="compositionally biased region" description="Polar residues" evidence="1">
    <location>
        <begin position="489"/>
        <end position="501"/>
    </location>
</feature>
<dbReference type="PANTHER" id="PTHR46560">
    <property type="entry name" value="CYPHER, ISOFORM B"/>
    <property type="match status" value="1"/>
</dbReference>
<keyword evidence="2" id="KW-0812">Transmembrane</keyword>
<feature type="region of interest" description="Disordered" evidence="1">
    <location>
        <begin position="164"/>
        <end position="206"/>
    </location>
</feature>
<organism evidence="3">
    <name type="scientific">Cyprideis torosa</name>
    <dbReference type="NCBI Taxonomy" id="163714"/>
    <lineage>
        <taxon>Eukaryota</taxon>
        <taxon>Metazoa</taxon>
        <taxon>Ecdysozoa</taxon>
        <taxon>Arthropoda</taxon>
        <taxon>Crustacea</taxon>
        <taxon>Oligostraca</taxon>
        <taxon>Ostracoda</taxon>
        <taxon>Podocopa</taxon>
        <taxon>Podocopida</taxon>
        <taxon>Cytherocopina</taxon>
        <taxon>Cytheroidea</taxon>
        <taxon>Cytherideidae</taxon>
        <taxon>Cyprideis</taxon>
    </lineage>
</organism>
<feature type="compositionally biased region" description="Basic and acidic residues" evidence="1">
    <location>
        <begin position="815"/>
        <end position="840"/>
    </location>
</feature>
<name>A0A7R8W606_9CRUS</name>
<gene>
    <name evidence="3" type="ORF">CTOB1V02_LOCUS3536</name>
</gene>
<sequence>MGAAAGAEPHSTLLHLISCRPQDCQMQPDSASTCPAPDRDPARVFTNNIIVRFHAGLELDGDEVKTIVCKYPPPNVVPPVAPIFPVIQPTPPPAETLLGEVEILMIICAILFMIFLLMGMACSYFFLKKRRVKIIRRTLPSEGSEISKLSGSTLFLPRIPRAHAASTTGSEETLVSSSETIPSDYPSESPSEIHSETEEIAQQRAPSVISEPLSSVYSDAHLVIEQEVFAEAVKHKLPRPDFNVAVRIKKGPKDYELIIRRTLPSEGSEISKLSGSTLFLPRIPRAHAASTTGSEETLVSSSETIPSDYPSESPSEIHSETEEIAQQRAPSVISEPLSSVYSDAHLVIEQEVFAEAVKHKLPRPDFNVAVRIKKGPKDYELMKAQEKALTTILEREESRHSDEQASIAEAFVAREPPLEPEVLIREPPATLSARMRLREETILQEAAEETSSEASSIRPPPTPVQETFQQASIPPPPPKRSPPPPPPSDYQSEARSLSSVEFDTPVAPRPKAPELTTHVVDDRYLRTLTDTLTLEELERRSREVKELHSRPRPRAAPWDVTIQTLPGPPVGRIVSETESTSSGGDDAMSSRASERALSRISQSQYSAVGSEKPRSLYDMTEDLTREPEELRPRNWDVLIRVLSPPPIHESASDYTDEDRTRWELVETLSDEDREKWRRIITTESTLRTLLTEAVVEEDFQRIRKDTRYEKLFTPRKWDVLIRVLSTPGHDGSDTKSEDTDSSIPGRYRRQGSRAPSSRRTPSEYSDVRSRRTSRSSLVHDGADLRSVTEYTVSDYARGQSSDTEAYSEWSGPSRPRSDVGSEDHTRFSRSAQVHEERYEVRGGSSSSPWAPDGEMTVLEIPRPDYSLTIPSGTVEEEGAEIHQSTSATRTVAYSSSSWQEHQGEFRH</sequence>
<feature type="region of interest" description="Disordered" evidence="1">
    <location>
        <begin position="288"/>
        <end position="315"/>
    </location>
</feature>
<evidence type="ECO:0000256" key="1">
    <source>
        <dbReference type="SAM" id="MobiDB-lite"/>
    </source>
</evidence>
<reference evidence="3" key="1">
    <citation type="submission" date="2020-11" db="EMBL/GenBank/DDBJ databases">
        <authorList>
            <person name="Tran Van P."/>
        </authorList>
    </citation>
    <scope>NUCLEOTIDE SEQUENCE</scope>
</reference>
<dbReference type="PANTHER" id="PTHR46560:SF11">
    <property type="entry name" value="GH09980P"/>
    <property type="match status" value="1"/>
</dbReference>